<dbReference type="InterPro" id="IPR009057">
    <property type="entry name" value="Homeodomain-like_sf"/>
</dbReference>
<organism evidence="4 5">
    <name type="scientific">Sporofaciens musculi</name>
    <dbReference type="NCBI Taxonomy" id="2681861"/>
    <lineage>
        <taxon>Bacteria</taxon>
        <taxon>Bacillati</taxon>
        <taxon>Bacillota</taxon>
        <taxon>Clostridia</taxon>
        <taxon>Lachnospirales</taxon>
        <taxon>Lachnospiraceae</taxon>
        <taxon>Sporofaciens</taxon>
    </lineage>
</organism>
<sequence length="183" mass="21570">MGNKSNSFLSLQSKEWLVKALQILMKTKNYSDITIKELAQKAGVDRKTFYRNFKSKEDVLRFYLDRTCQDYIDRLNKEHKLTTLSIAKAFFSTCKQHSDFLILLDKNNLLPLLLIAFDDYLPMLHEMFEDKRIDDNPVYYSEYALSFFTGGFWNISIKWIRRGGNETPEEMAQIVETLMSYSI</sequence>
<gene>
    <name evidence="4" type="ORF">GN277_16195</name>
</gene>
<dbReference type="SUPFAM" id="SSF46689">
    <property type="entry name" value="Homeodomain-like"/>
    <property type="match status" value="1"/>
</dbReference>
<reference evidence="4 5" key="1">
    <citation type="submission" date="2019-12" db="EMBL/GenBank/DDBJ databases">
        <title>Sporaefaciens musculi gen. nov., sp. nov., a novel bacterium isolated from the caecum of an obese mouse.</title>
        <authorList>
            <person name="Rasmussen T.S."/>
            <person name="Streidl T."/>
            <person name="Hitch T.C.A."/>
            <person name="Wortmann E."/>
            <person name="Deptula P."/>
            <person name="Hansen M."/>
            <person name="Nielsen D.S."/>
            <person name="Clavel T."/>
            <person name="Vogensen F.K."/>
        </authorList>
    </citation>
    <scope>NUCLEOTIDE SEQUENCE [LARGE SCALE GENOMIC DNA]</scope>
    <source>
        <strain evidence="4 5">WCA-9-b2</strain>
    </source>
</reference>
<dbReference type="Pfam" id="PF00440">
    <property type="entry name" value="TetR_N"/>
    <property type="match status" value="1"/>
</dbReference>
<dbReference type="RefSeq" id="WP_159751915.1">
    <property type="nucleotide sequence ID" value="NZ_WUQX01000001.1"/>
</dbReference>
<dbReference type="PANTHER" id="PTHR43479">
    <property type="entry name" value="ACREF/ENVCD OPERON REPRESSOR-RELATED"/>
    <property type="match status" value="1"/>
</dbReference>
<dbReference type="PANTHER" id="PTHR43479:SF11">
    <property type="entry name" value="ACREF_ENVCD OPERON REPRESSOR-RELATED"/>
    <property type="match status" value="1"/>
</dbReference>
<accession>A0A7X3SJW9</accession>
<evidence type="ECO:0000256" key="2">
    <source>
        <dbReference type="PROSITE-ProRule" id="PRU00335"/>
    </source>
</evidence>
<dbReference type="Gene3D" id="1.10.357.10">
    <property type="entry name" value="Tetracycline Repressor, domain 2"/>
    <property type="match status" value="1"/>
</dbReference>
<evidence type="ECO:0000313" key="4">
    <source>
        <dbReference type="EMBL" id="MXP76869.1"/>
    </source>
</evidence>
<dbReference type="Pfam" id="PF14278">
    <property type="entry name" value="TetR_C_8"/>
    <property type="match status" value="1"/>
</dbReference>
<dbReference type="GO" id="GO:0003677">
    <property type="term" value="F:DNA binding"/>
    <property type="evidence" value="ECO:0007669"/>
    <property type="project" value="UniProtKB-UniRule"/>
</dbReference>
<protein>
    <submittedName>
        <fullName evidence="4">TetR family transcriptional regulator</fullName>
    </submittedName>
</protein>
<keyword evidence="5" id="KW-1185">Reference proteome</keyword>
<dbReference type="PROSITE" id="PS50977">
    <property type="entry name" value="HTH_TETR_2"/>
    <property type="match status" value="1"/>
</dbReference>
<keyword evidence="1 2" id="KW-0238">DNA-binding</keyword>
<dbReference type="AlphaFoldDB" id="A0A7X3SJW9"/>
<evidence type="ECO:0000259" key="3">
    <source>
        <dbReference type="PROSITE" id="PS50977"/>
    </source>
</evidence>
<evidence type="ECO:0000256" key="1">
    <source>
        <dbReference type="ARBA" id="ARBA00023125"/>
    </source>
</evidence>
<proteinExistence type="predicted"/>
<comment type="caution">
    <text evidence="4">The sequence shown here is derived from an EMBL/GenBank/DDBJ whole genome shotgun (WGS) entry which is preliminary data.</text>
</comment>
<feature type="domain" description="HTH tetR-type" evidence="3">
    <location>
        <begin position="11"/>
        <end position="71"/>
    </location>
</feature>
<evidence type="ECO:0000313" key="5">
    <source>
        <dbReference type="Proteomes" id="UP000460412"/>
    </source>
</evidence>
<name>A0A7X3SJW9_9FIRM</name>
<feature type="DNA-binding region" description="H-T-H motif" evidence="2">
    <location>
        <begin position="34"/>
        <end position="53"/>
    </location>
</feature>
<dbReference type="InterPro" id="IPR050624">
    <property type="entry name" value="HTH-type_Tx_Regulator"/>
</dbReference>
<dbReference type="InterPro" id="IPR039532">
    <property type="entry name" value="TetR_C_Firmicutes"/>
</dbReference>
<dbReference type="EMBL" id="WUQX01000001">
    <property type="protein sequence ID" value="MXP76869.1"/>
    <property type="molecule type" value="Genomic_DNA"/>
</dbReference>
<dbReference type="PRINTS" id="PR00455">
    <property type="entry name" value="HTHTETR"/>
</dbReference>
<dbReference type="Proteomes" id="UP000460412">
    <property type="component" value="Unassembled WGS sequence"/>
</dbReference>
<dbReference type="InterPro" id="IPR001647">
    <property type="entry name" value="HTH_TetR"/>
</dbReference>